<name>A0A3E0GW58_9PSEU</name>
<dbReference type="Proteomes" id="UP000256269">
    <property type="component" value="Unassembled WGS sequence"/>
</dbReference>
<accession>A0A3E0GW58</accession>
<dbReference type="RefSeq" id="WP_116180912.1">
    <property type="nucleotide sequence ID" value="NZ_CP144376.1"/>
</dbReference>
<organism evidence="1 2">
    <name type="scientific">Kutzneria buriramensis</name>
    <dbReference type="NCBI Taxonomy" id="1045776"/>
    <lineage>
        <taxon>Bacteria</taxon>
        <taxon>Bacillati</taxon>
        <taxon>Actinomycetota</taxon>
        <taxon>Actinomycetes</taxon>
        <taxon>Pseudonocardiales</taxon>
        <taxon>Pseudonocardiaceae</taxon>
        <taxon>Kutzneria</taxon>
    </lineage>
</organism>
<sequence length="296" mass="31967">MPEQPPPYVPLGDVVRQLDYVCAIAPSDHDRGRKPTKRAPLAVIEQRLAELALARLHLGLPFPAPTVLCTLGQDPLEYWSATVNDGDATCADLGRLWRCHLGHGLTVVSAGSKGREQARTAMTAFVAMPALLSRFTLRILVNGPEWGTQLYMKNLAADLSVLRPLWGLPAHDPHSMVPLSRRLLVEVVHGQQSGNMARTFVNDLLRQAGLSAPAMLATAADTAKVRFVTTSRTPAAGKETALSQWRYGIRPDGTLFAVVAGGIHSLLTPGGEPRTWRAPATQNFHAAEAGRAFGRV</sequence>
<reference evidence="1 2" key="1">
    <citation type="submission" date="2018-08" db="EMBL/GenBank/DDBJ databases">
        <title>Genomic Encyclopedia of Archaeal and Bacterial Type Strains, Phase II (KMG-II): from individual species to whole genera.</title>
        <authorList>
            <person name="Goeker M."/>
        </authorList>
    </citation>
    <scope>NUCLEOTIDE SEQUENCE [LARGE SCALE GENOMIC DNA]</scope>
    <source>
        <strain evidence="1 2">DSM 45791</strain>
    </source>
</reference>
<gene>
    <name evidence="1" type="ORF">BCF44_122121</name>
</gene>
<evidence type="ECO:0000313" key="2">
    <source>
        <dbReference type="Proteomes" id="UP000256269"/>
    </source>
</evidence>
<protein>
    <submittedName>
        <fullName evidence="1">Uncharacterized protein</fullName>
    </submittedName>
</protein>
<dbReference type="AlphaFoldDB" id="A0A3E0GW58"/>
<evidence type="ECO:0000313" key="1">
    <source>
        <dbReference type="EMBL" id="REH31098.1"/>
    </source>
</evidence>
<comment type="caution">
    <text evidence="1">The sequence shown here is derived from an EMBL/GenBank/DDBJ whole genome shotgun (WGS) entry which is preliminary data.</text>
</comment>
<keyword evidence="2" id="KW-1185">Reference proteome</keyword>
<dbReference type="OrthoDB" id="4281431at2"/>
<proteinExistence type="predicted"/>
<dbReference type="EMBL" id="QUNO01000022">
    <property type="protein sequence ID" value="REH31098.1"/>
    <property type="molecule type" value="Genomic_DNA"/>
</dbReference>